<dbReference type="InterPro" id="IPR012337">
    <property type="entry name" value="RNaseH-like_sf"/>
</dbReference>
<evidence type="ECO:0000313" key="3">
    <source>
        <dbReference type="Proteomes" id="UP000244309"/>
    </source>
</evidence>
<organism evidence="2 3">
    <name type="scientific">Candidozyma haemuli</name>
    <dbReference type="NCBI Taxonomy" id="45357"/>
    <lineage>
        <taxon>Eukaryota</taxon>
        <taxon>Fungi</taxon>
        <taxon>Dikarya</taxon>
        <taxon>Ascomycota</taxon>
        <taxon>Saccharomycotina</taxon>
        <taxon>Pichiomycetes</taxon>
        <taxon>Metschnikowiaceae</taxon>
        <taxon>Candidozyma</taxon>
    </lineage>
</organism>
<dbReference type="Pfam" id="PF21762">
    <property type="entry name" value="DEDDh_C"/>
    <property type="match status" value="1"/>
</dbReference>
<dbReference type="VEuPathDB" id="FungiDB:CXQ85_004473"/>
<dbReference type="Gene3D" id="3.30.420.10">
    <property type="entry name" value="Ribonuclease H-like superfamily/Ribonuclease H"/>
    <property type="match status" value="1"/>
</dbReference>
<dbReference type="InterPro" id="IPR040151">
    <property type="entry name" value="Gfd2/YDR514C-like"/>
</dbReference>
<sequence>MSEIGRNIKERTSYNKFRSQQRDRDNVARRGYTNWLYDERDLADRDCFFDDASKVCNTEKPLICIDVEAHERDHSKITEVGVAIYTPAESRGSIVPYIRSVHMIIAENQHLRNKSYVPDHMYNYNGGKSLLMTLDEAAEAIQRSINQLSGDDIGQGICIVGHGMEHDLEWLDQMGVEIGIADKFDTQDFLHLTHQGRYSSLEFALRLVRQPYAFLHNAGNDAYYTLLLALCLGDPLYRIPAQIDSVERMGMFRCRQKSGVGPNASLSVNGSLQRYQKYLNNQPI</sequence>
<dbReference type="PANTHER" id="PTHR28083:SF1">
    <property type="entry name" value="GOOD FOR FULL DBP5 ACTIVITY PROTEIN 2"/>
    <property type="match status" value="1"/>
</dbReference>
<dbReference type="Proteomes" id="UP000244309">
    <property type="component" value="Unassembled WGS sequence"/>
</dbReference>
<dbReference type="AlphaFoldDB" id="A0A2V1ARW0"/>
<dbReference type="EMBL" id="PKFO01000004">
    <property type="protein sequence ID" value="PVH20957.1"/>
    <property type="molecule type" value="Genomic_DNA"/>
</dbReference>
<protein>
    <recommendedName>
        <fullName evidence="1">Gfd2/YDR514C-like C-terminal domain-containing protein</fullName>
    </recommendedName>
</protein>
<keyword evidence="3" id="KW-1185">Reference proteome</keyword>
<dbReference type="PANTHER" id="PTHR28083">
    <property type="entry name" value="GOOD FOR FULL DBP5 ACTIVITY PROTEIN 2"/>
    <property type="match status" value="1"/>
</dbReference>
<dbReference type="GO" id="GO:0003676">
    <property type="term" value="F:nucleic acid binding"/>
    <property type="evidence" value="ECO:0007669"/>
    <property type="project" value="InterPro"/>
</dbReference>
<evidence type="ECO:0000313" key="2">
    <source>
        <dbReference type="EMBL" id="PVH20957.1"/>
    </source>
</evidence>
<dbReference type="OrthoDB" id="5953249at2759"/>
<dbReference type="GO" id="GO:0005634">
    <property type="term" value="C:nucleus"/>
    <property type="evidence" value="ECO:0007669"/>
    <property type="project" value="TreeGrafter"/>
</dbReference>
<comment type="caution">
    <text evidence="2">The sequence shown here is derived from an EMBL/GenBank/DDBJ whole genome shotgun (WGS) entry which is preliminary data.</text>
</comment>
<proteinExistence type="predicted"/>
<dbReference type="SUPFAM" id="SSF53098">
    <property type="entry name" value="Ribonuclease H-like"/>
    <property type="match status" value="1"/>
</dbReference>
<evidence type="ECO:0000259" key="1">
    <source>
        <dbReference type="Pfam" id="PF21762"/>
    </source>
</evidence>
<reference evidence="2 3" key="1">
    <citation type="submission" date="2017-12" db="EMBL/GenBank/DDBJ databases">
        <title>Genome Sequence of a Multidrug-Resistant Candida haemulonii Isolate from a Patient with Chronic Leg Ulcers in Israel.</title>
        <authorList>
            <person name="Chow N.A."/>
            <person name="Gade L."/>
            <person name="Batra D."/>
            <person name="Rowe L.A."/>
            <person name="Ben-Ami R."/>
            <person name="Loparev V.N."/>
            <person name="Litvintseva A.P."/>
        </authorList>
    </citation>
    <scope>NUCLEOTIDE SEQUENCE [LARGE SCALE GENOMIC DNA]</scope>
    <source>
        <strain evidence="2 3">B11899</strain>
    </source>
</reference>
<accession>A0A2V1ARW0</accession>
<dbReference type="InterPro" id="IPR036397">
    <property type="entry name" value="RNaseH_sf"/>
</dbReference>
<dbReference type="GeneID" id="37009803"/>
<gene>
    <name evidence="2" type="ORF">CXQ85_004473</name>
</gene>
<feature type="domain" description="Gfd2/YDR514C-like C-terminal" evidence="1">
    <location>
        <begin position="62"/>
        <end position="230"/>
    </location>
</feature>
<dbReference type="RefSeq" id="XP_025341897.1">
    <property type="nucleotide sequence ID" value="XM_025488089.1"/>
</dbReference>
<dbReference type="InterPro" id="IPR048519">
    <property type="entry name" value="Gfd2/YDR514C-like_C"/>
</dbReference>
<name>A0A2V1ARW0_9ASCO</name>